<evidence type="ECO:0000256" key="4">
    <source>
        <dbReference type="RuleBase" id="RU362110"/>
    </source>
</evidence>
<evidence type="ECO:0000259" key="6">
    <source>
        <dbReference type="Pfam" id="PF08244"/>
    </source>
</evidence>
<evidence type="ECO:0000313" key="8">
    <source>
        <dbReference type="Proteomes" id="UP001302949"/>
    </source>
</evidence>
<dbReference type="InterPro" id="IPR013189">
    <property type="entry name" value="Glyco_hydro_32_C"/>
</dbReference>
<dbReference type="PANTHER" id="PTHR42800:SF1">
    <property type="entry name" value="EXOINULINASE INUD (AFU_ORTHOLOGUE AFUA_5G00480)"/>
    <property type="match status" value="1"/>
</dbReference>
<dbReference type="InterPro" id="IPR023296">
    <property type="entry name" value="Glyco_hydro_beta-prop_sf"/>
</dbReference>
<comment type="caution">
    <text evidence="7">The sequence shown here is derived from an EMBL/GenBank/DDBJ whole genome shotgun (WGS) entry which is preliminary data.</text>
</comment>
<evidence type="ECO:0000256" key="3">
    <source>
        <dbReference type="ARBA" id="ARBA00023295"/>
    </source>
</evidence>
<sequence>MSLKTIQNIAFALIMFALITPKVFGQNHDPSKVYKEQHRPLYHFSPSIGWMNDPNGMVYYKGEYHLFYQHYPNDNVWGPMHWGHTVSKDLVNWKNLPIALYPDSLGYIFSGSAVIDWKNTSGLGINNKPPMVAIFTYHNMEAEKAQRSDVESQGIAFSNDNGRTWIKYAKNPVIKNNGSRDFRDPKVFWDEKHQQWVMALAVQNHHEFWVSKNLKEWSNSGSFGKEWGNHSGVWECADLFPLKEGDVTKWVLIVNINPGLPNGGSGTQYFVGDFDGKTFILDEDQKPFVKNGHALWLDYGRDNYAGVTWSDIPKEDGRRILIGWMSNWDYANQVPTSAWRSACTLPRELTLKKTKNGYRVFANPVKEVGLLKDKSQVFTLKNQVVDGTKDLSSALKFSPKTSALNVTFEVTEAKTKFEIIMENSRGEFYALGYDAKKNEFFSDRTQSGKVNFSAKFAKNIHVTPRTSTDKTISLNIYFDVASAEMFADKGETVMTEIFFPNEDFSKLKIKSSNGSVKIKELKVQAIKGIW</sequence>
<evidence type="ECO:0000256" key="2">
    <source>
        <dbReference type="ARBA" id="ARBA00022801"/>
    </source>
</evidence>
<evidence type="ECO:0000256" key="1">
    <source>
        <dbReference type="ARBA" id="ARBA00009902"/>
    </source>
</evidence>
<feature type="domain" description="Glycosyl hydrolase family 32 C-terminal" evidence="6">
    <location>
        <begin position="383"/>
        <end position="523"/>
    </location>
</feature>
<accession>A0ABU5Q703</accession>
<dbReference type="Pfam" id="PF08244">
    <property type="entry name" value="Glyco_hydro_32C"/>
    <property type="match status" value="1"/>
</dbReference>
<dbReference type="InterPro" id="IPR013320">
    <property type="entry name" value="ConA-like_dom_sf"/>
</dbReference>
<keyword evidence="3 4" id="KW-0326">Glycosidase</keyword>
<comment type="similarity">
    <text evidence="1 4">Belongs to the glycosyl hydrolase 32 family.</text>
</comment>
<dbReference type="SUPFAM" id="SSF75005">
    <property type="entry name" value="Arabinanase/levansucrase/invertase"/>
    <property type="match status" value="1"/>
</dbReference>
<proteinExistence type="inferred from homology"/>
<feature type="domain" description="Glycosyl hydrolase family 32 N-terminal" evidence="5">
    <location>
        <begin position="43"/>
        <end position="355"/>
    </location>
</feature>
<dbReference type="SUPFAM" id="SSF49899">
    <property type="entry name" value="Concanavalin A-like lectins/glucanases"/>
    <property type="match status" value="1"/>
</dbReference>
<dbReference type="PROSITE" id="PS00609">
    <property type="entry name" value="GLYCOSYL_HYDROL_F32"/>
    <property type="match status" value="1"/>
</dbReference>
<name>A0ABU5Q703_9BACT</name>
<dbReference type="SMART" id="SM00640">
    <property type="entry name" value="Glyco_32"/>
    <property type="match status" value="1"/>
</dbReference>
<dbReference type="InterPro" id="IPR013148">
    <property type="entry name" value="Glyco_hydro_32_N"/>
</dbReference>
<keyword evidence="8" id="KW-1185">Reference proteome</keyword>
<reference evidence="7 8" key="1">
    <citation type="submission" date="2023-12" db="EMBL/GenBank/DDBJ databases">
        <title>Novel species of the genus Arcicella isolated from rivers.</title>
        <authorList>
            <person name="Lu H."/>
        </authorList>
    </citation>
    <scope>NUCLEOTIDE SEQUENCE [LARGE SCALE GENOMIC DNA]</scope>
    <source>
        <strain evidence="7 8">KCTC 23307</strain>
    </source>
</reference>
<evidence type="ECO:0000313" key="7">
    <source>
        <dbReference type="EMBL" id="MEA5138619.1"/>
    </source>
</evidence>
<dbReference type="Pfam" id="PF00251">
    <property type="entry name" value="Glyco_hydro_32N"/>
    <property type="match status" value="1"/>
</dbReference>
<dbReference type="GO" id="GO:0016787">
    <property type="term" value="F:hydrolase activity"/>
    <property type="evidence" value="ECO:0007669"/>
    <property type="project" value="UniProtKB-KW"/>
</dbReference>
<dbReference type="EMBL" id="JAYFUM010000006">
    <property type="protein sequence ID" value="MEA5138619.1"/>
    <property type="molecule type" value="Genomic_DNA"/>
</dbReference>
<dbReference type="Gene3D" id="2.115.10.20">
    <property type="entry name" value="Glycosyl hydrolase domain, family 43"/>
    <property type="match status" value="1"/>
</dbReference>
<dbReference type="InterPro" id="IPR018053">
    <property type="entry name" value="Glyco_hydro_32_AS"/>
</dbReference>
<dbReference type="Gene3D" id="2.60.120.560">
    <property type="entry name" value="Exo-inulinase, domain 1"/>
    <property type="match status" value="1"/>
</dbReference>
<keyword evidence="2 4" id="KW-0378">Hydrolase</keyword>
<dbReference type="RefSeq" id="WP_323295786.1">
    <property type="nucleotide sequence ID" value="NZ_JAYFUM010000006.1"/>
</dbReference>
<gene>
    <name evidence="7" type="ORF">VB248_05735</name>
</gene>
<evidence type="ECO:0000259" key="5">
    <source>
        <dbReference type="Pfam" id="PF00251"/>
    </source>
</evidence>
<dbReference type="Proteomes" id="UP001302949">
    <property type="component" value="Unassembled WGS sequence"/>
</dbReference>
<protein>
    <submittedName>
        <fullName evidence="7">Glycoside hydrolase family 32 protein</fullName>
    </submittedName>
</protein>
<dbReference type="PANTHER" id="PTHR42800">
    <property type="entry name" value="EXOINULINASE INUD (AFU_ORTHOLOGUE AFUA_5G00480)"/>
    <property type="match status" value="1"/>
</dbReference>
<dbReference type="CDD" id="cd18622">
    <property type="entry name" value="GH32_Inu-like"/>
    <property type="match status" value="1"/>
</dbReference>
<dbReference type="InterPro" id="IPR001362">
    <property type="entry name" value="Glyco_hydro_32"/>
</dbReference>
<organism evidence="7 8">
    <name type="scientific">Arcicella rigui</name>
    <dbReference type="NCBI Taxonomy" id="797020"/>
    <lineage>
        <taxon>Bacteria</taxon>
        <taxon>Pseudomonadati</taxon>
        <taxon>Bacteroidota</taxon>
        <taxon>Cytophagia</taxon>
        <taxon>Cytophagales</taxon>
        <taxon>Flectobacillaceae</taxon>
        <taxon>Arcicella</taxon>
    </lineage>
</organism>